<dbReference type="InterPro" id="IPR050585">
    <property type="entry name" value="Xaa-Pro_dipeptidyl-ppase/CocE"/>
</dbReference>
<proteinExistence type="predicted"/>
<dbReference type="Gene3D" id="3.40.50.1820">
    <property type="entry name" value="alpha/beta hydrolase"/>
    <property type="match status" value="1"/>
</dbReference>
<dbReference type="SUPFAM" id="SSF49785">
    <property type="entry name" value="Galactose-binding domain-like"/>
    <property type="match status" value="1"/>
</dbReference>
<name>A0A512DRB8_9PROT</name>
<dbReference type="NCBIfam" id="TIGR00976">
    <property type="entry name" value="CocE_NonD"/>
    <property type="match status" value="1"/>
</dbReference>
<evidence type="ECO:0000259" key="2">
    <source>
        <dbReference type="SMART" id="SM00939"/>
    </source>
</evidence>
<dbReference type="Gene3D" id="1.10.3020.10">
    <property type="entry name" value="alpha-amino acid ester hydrolase ( Helical cap domain)"/>
    <property type="match status" value="1"/>
</dbReference>
<dbReference type="InterPro" id="IPR008979">
    <property type="entry name" value="Galactose-bd-like_sf"/>
</dbReference>
<dbReference type="GO" id="GO:0008239">
    <property type="term" value="F:dipeptidyl-peptidase activity"/>
    <property type="evidence" value="ECO:0007669"/>
    <property type="project" value="InterPro"/>
</dbReference>
<protein>
    <submittedName>
        <fullName evidence="3">Putative peptidase</fullName>
    </submittedName>
</protein>
<comment type="caution">
    <text evidence="3">The sequence shown here is derived from an EMBL/GenBank/DDBJ whole genome shotgun (WGS) entry which is preliminary data.</text>
</comment>
<dbReference type="Proteomes" id="UP000321523">
    <property type="component" value="Unassembled WGS sequence"/>
</dbReference>
<dbReference type="Gene3D" id="2.60.120.260">
    <property type="entry name" value="Galactose-binding domain-like"/>
    <property type="match status" value="1"/>
</dbReference>
<dbReference type="SUPFAM" id="SSF53474">
    <property type="entry name" value="alpha/beta-Hydrolases"/>
    <property type="match status" value="1"/>
</dbReference>
<dbReference type="EMBL" id="BJYZ01000013">
    <property type="protein sequence ID" value="GEO38976.1"/>
    <property type="molecule type" value="Genomic_DNA"/>
</dbReference>
<dbReference type="Pfam" id="PF02129">
    <property type="entry name" value="Peptidase_S15"/>
    <property type="match status" value="1"/>
</dbReference>
<dbReference type="SMART" id="SM00939">
    <property type="entry name" value="PepX_C"/>
    <property type="match status" value="1"/>
</dbReference>
<sequence length="555" mass="60216">MIPVRPPETLSMNARDGTRLDADVYVPEAPGPFPVLLMRQPYGRVIASTVVYAHPAWYAAHGYIVVVQDVRGCGTSGGEFRLFEHEAEDGADAVAWAADLPGSTGEVGMYGFSYQGNIQLLALSAGAPALKALCPAMVAWDMHADWAYEGGAFRLADNLAWGIQMAAEAARRRQDFIAHQALYAASRNLPLDEELPTHPRVLRGYARYSHYDDWLGNLLPGSYWDGISPRALLSDKPVDVPMLFVGGWFDQMLTGTLNAFHEISRRSASPQRLLVGPWTHMPWSRRVGAVDFGAEAVSRIDAEQVAWFDRHLKGKAGPVRPAVELFDLGTKRWQVYDALPSPEPAPLHISSTGLAAISTEDGRLTPQPIDCAFPDRIVHDPWRPIPSIGGHAGSESGVRDRAALDERADIACYTTEPLKTPLLLAGPVRLDLMVEADAPSFDISAVLAQVEPDGRVLNLTQGYRRVEEGNAIRPVQVGMRAVCVTVPAGSRLRLSLAGACFPAFPVNPGTGAEAAETRLVDCRTITLTFHAAGTRLLLPVTEAAQDLPKGIGRFL</sequence>
<dbReference type="Pfam" id="PF08530">
    <property type="entry name" value="PepX_C"/>
    <property type="match status" value="1"/>
</dbReference>
<dbReference type="RefSeq" id="WP_063772245.1">
    <property type="nucleotide sequence ID" value="NZ_BJYZ01000013.1"/>
</dbReference>
<dbReference type="AlphaFoldDB" id="A0A512DRB8"/>
<gene>
    <name evidence="3" type="ORF">SAE02_31240</name>
</gene>
<organism evidence="3 4">
    <name type="scientific">Skermanella aerolata</name>
    <dbReference type="NCBI Taxonomy" id="393310"/>
    <lineage>
        <taxon>Bacteria</taxon>
        <taxon>Pseudomonadati</taxon>
        <taxon>Pseudomonadota</taxon>
        <taxon>Alphaproteobacteria</taxon>
        <taxon>Rhodospirillales</taxon>
        <taxon>Azospirillaceae</taxon>
        <taxon>Skermanella</taxon>
    </lineage>
</organism>
<dbReference type="PANTHER" id="PTHR43056:SF10">
    <property type="entry name" value="COCE_NOND FAMILY, PUTATIVE (AFU_ORTHOLOGUE AFUA_7G00600)-RELATED"/>
    <property type="match status" value="1"/>
</dbReference>
<dbReference type="InterPro" id="IPR029058">
    <property type="entry name" value="AB_hydrolase_fold"/>
</dbReference>
<dbReference type="PANTHER" id="PTHR43056">
    <property type="entry name" value="PEPTIDASE S9 PROLYL OLIGOPEPTIDASE"/>
    <property type="match status" value="1"/>
</dbReference>
<evidence type="ECO:0000313" key="3">
    <source>
        <dbReference type="EMBL" id="GEO38976.1"/>
    </source>
</evidence>
<keyword evidence="4" id="KW-1185">Reference proteome</keyword>
<dbReference type="InterPro" id="IPR013736">
    <property type="entry name" value="Xaa-Pro_dipept_C"/>
</dbReference>
<evidence type="ECO:0000313" key="4">
    <source>
        <dbReference type="Proteomes" id="UP000321523"/>
    </source>
</evidence>
<dbReference type="InterPro" id="IPR000383">
    <property type="entry name" value="Xaa-Pro-like_dom"/>
</dbReference>
<evidence type="ECO:0000256" key="1">
    <source>
        <dbReference type="ARBA" id="ARBA00022801"/>
    </source>
</evidence>
<dbReference type="InterPro" id="IPR005674">
    <property type="entry name" value="CocE/Ser_esterase"/>
</dbReference>
<feature type="domain" description="Xaa-Pro dipeptidyl-peptidase C-terminal" evidence="2">
    <location>
        <begin position="305"/>
        <end position="537"/>
    </location>
</feature>
<keyword evidence="1" id="KW-0378">Hydrolase</keyword>
<reference evidence="3 4" key="1">
    <citation type="submission" date="2019-07" db="EMBL/GenBank/DDBJ databases">
        <title>Whole genome shotgun sequence of Skermanella aerolata NBRC 106429.</title>
        <authorList>
            <person name="Hosoyama A."/>
            <person name="Uohara A."/>
            <person name="Ohji S."/>
            <person name="Ichikawa N."/>
        </authorList>
    </citation>
    <scope>NUCLEOTIDE SEQUENCE [LARGE SCALE GENOMIC DNA]</scope>
    <source>
        <strain evidence="3 4">NBRC 106429</strain>
    </source>
</reference>
<accession>A0A512DRB8</accession>